<dbReference type="PANTHER" id="PTHR13617:SF14">
    <property type="entry name" value="PROTEIN ABHD18"/>
    <property type="match status" value="1"/>
</dbReference>
<protein>
    <submittedName>
        <fullName evidence="1">Abhydrolase domain containing 18</fullName>
    </submittedName>
</protein>
<dbReference type="Ensembl" id="ENSSSCT00030095057.1">
    <property type="protein sequence ID" value="ENSSSCP00030043804.1"/>
    <property type="gene ID" value="ENSSSCG00030067892.1"/>
</dbReference>
<proteinExistence type="predicted"/>
<reference evidence="1" key="1">
    <citation type="submission" date="2025-05" db="UniProtKB">
        <authorList>
            <consortium name="Ensembl"/>
        </authorList>
    </citation>
    <scope>IDENTIFICATION</scope>
</reference>
<dbReference type="AlphaFoldDB" id="A0A8D0S4U5"/>
<name>A0A8D0S4U5_PIG</name>
<dbReference type="Proteomes" id="UP000694570">
    <property type="component" value="Unplaced"/>
</dbReference>
<organism evidence="1 2">
    <name type="scientific">Sus scrofa</name>
    <name type="common">Pig</name>
    <dbReference type="NCBI Taxonomy" id="9823"/>
    <lineage>
        <taxon>Eukaryota</taxon>
        <taxon>Metazoa</taxon>
        <taxon>Chordata</taxon>
        <taxon>Craniata</taxon>
        <taxon>Vertebrata</taxon>
        <taxon>Euteleostomi</taxon>
        <taxon>Mammalia</taxon>
        <taxon>Eutheria</taxon>
        <taxon>Laurasiatheria</taxon>
        <taxon>Artiodactyla</taxon>
        <taxon>Suina</taxon>
        <taxon>Suidae</taxon>
        <taxon>Sus</taxon>
    </lineage>
</organism>
<evidence type="ECO:0000313" key="1">
    <source>
        <dbReference type="Ensembl" id="ENSSSCP00025025938.1"/>
    </source>
</evidence>
<sequence length="184" mass="20660">MPSYASLSATSRTSVPGECGEAALAVQPENKSRERSVAQGVSASWIAGVRPAASECLFAATNGCEQVRYSIPETSPYKTFYQRMGKTRGSQKIEEQSDCKILDGHFVSPMAHYVPDIMPVESVIARFQFIVPKEWNSKYRPVCIHLAGTGDHHYWRRRTLMARPMIKEARMASLLLENPYYILL</sequence>
<accession>A0A8D0S4U5</accession>
<dbReference type="Proteomes" id="UP000694727">
    <property type="component" value="Unplaced"/>
</dbReference>
<dbReference type="Pfam" id="PF09752">
    <property type="entry name" value="ABHD18"/>
    <property type="match status" value="1"/>
</dbReference>
<dbReference type="PANTHER" id="PTHR13617">
    <property type="entry name" value="PROTEIN ABHD18"/>
    <property type="match status" value="1"/>
</dbReference>
<evidence type="ECO:0000313" key="2">
    <source>
        <dbReference type="Proteomes" id="UP000694727"/>
    </source>
</evidence>
<dbReference type="InterPro" id="IPR019149">
    <property type="entry name" value="ABHD18"/>
</dbReference>
<dbReference type="Ensembl" id="ENSSSCT00025061089.1">
    <property type="protein sequence ID" value="ENSSSCP00025025938.1"/>
    <property type="gene ID" value="ENSSSCG00025044447.1"/>
</dbReference>